<dbReference type="EMBL" id="FMZC01000003">
    <property type="protein sequence ID" value="SDC69770.1"/>
    <property type="molecule type" value="Genomic_DNA"/>
</dbReference>
<evidence type="ECO:0000313" key="1">
    <source>
        <dbReference type="EMBL" id="SDC69770.1"/>
    </source>
</evidence>
<dbReference type="RefSeq" id="WP_092741127.1">
    <property type="nucleotide sequence ID" value="NZ_FMZC01000003.1"/>
</dbReference>
<organism evidence="1 2">
    <name type="scientific">Paracidovorax valerianellae</name>
    <dbReference type="NCBI Taxonomy" id="187868"/>
    <lineage>
        <taxon>Bacteria</taxon>
        <taxon>Pseudomonadati</taxon>
        <taxon>Pseudomonadota</taxon>
        <taxon>Betaproteobacteria</taxon>
        <taxon>Burkholderiales</taxon>
        <taxon>Comamonadaceae</taxon>
        <taxon>Paracidovorax</taxon>
    </lineage>
</organism>
<dbReference type="AlphaFoldDB" id="A0A1G6NP92"/>
<gene>
    <name evidence="1" type="ORF">SAMN05192589_10318</name>
</gene>
<proteinExistence type="predicted"/>
<name>A0A1G6NP92_9BURK</name>
<reference evidence="1 2" key="1">
    <citation type="submission" date="2016-10" db="EMBL/GenBank/DDBJ databases">
        <authorList>
            <person name="de Groot N.N."/>
        </authorList>
    </citation>
    <scope>NUCLEOTIDE SEQUENCE [LARGE SCALE GENOMIC DNA]</scope>
    <source>
        <strain evidence="1 2">DSM 16619</strain>
    </source>
</reference>
<dbReference type="OrthoDB" id="5761531at2"/>
<dbReference type="STRING" id="187868.SAMN05192589_10318"/>
<dbReference type="InterPro" id="IPR045767">
    <property type="entry name" value="DUF6134"/>
</dbReference>
<sequence length="188" mass="20767">MPAAAEWNFQVTLDGSPIGEHRFRLAAPAQDERTLTSEARFTVKLLGLVVYRYRHDALETWRNGCLETITAETQDDGKLNKVDLRFPTPVSPTLPAAGTACTLSFAYWNPAIRTQTQLLNAQNGKVEAVQVTRQDEGTVEVRGKATPAARWRIAGLSHPIDLWYAADGAWIGLDSTVGSGRKLSYRLK</sequence>
<accession>A0A1G6NP92</accession>
<dbReference type="Pfam" id="PF19630">
    <property type="entry name" value="DUF6134"/>
    <property type="match status" value="1"/>
</dbReference>
<dbReference type="Proteomes" id="UP000198781">
    <property type="component" value="Unassembled WGS sequence"/>
</dbReference>
<evidence type="ECO:0000313" key="2">
    <source>
        <dbReference type="Proteomes" id="UP000198781"/>
    </source>
</evidence>
<keyword evidence="2" id="KW-1185">Reference proteome</keyword>
<protein>
    <submittedName>
        <fullName evidence="1">Uncharacterized protein</fullName>
    </submittedName>
</protein>